<sequence length="80" mass="8888">MANSKLVFSLLFLALYGMILFGEVQRGVEAKICPQYCLEVDYMTCDSQGNEKLKPVCNCCFAPANNCILHLKDGSSHYCS</sequence>
<protein>
    <submittedName>
        <fullName evidence="1">Uncharacterized protein</fullName>
    </submittedName>
</protein>
<dbReference type="Proteomes" id="UP001234297">
    <property type="component" value="Chromosome 11"/>
</dbReference>
<dbReference type="EMBL" id="CM056819">
    <property type="protein sequence ID" value="KAJ8625704.1"/>
    <property type="molecule type" value="Genomic_DNA"/>
</dbReference>
<evidence type="ECO:0000313" key="1">
    <source>
        <dbReference type="EMBL" id="KAJ8625704.1"/>
    </source>
</evidence>
<name>A0ACC2KWV6_PERAE</name>
<gene>
    <name evidence="1" type="ORF">MRB53_034234</name>
</gene>
<evidence type="ECO:0000313" key="2">
    <source>
        <dbReference type="Proteomes" id="UP001234297"/>
    </source>
</evidence>
<comment type="caution">
    <text evidence="1">The sequence shown here is derived from an EMBL/GenBank/DDBJ whole genome shotgun (WGS) entry which is preliminary data.</text>
</comment>
<organism evidence="1 2">
    <name type="scientific">Persea americana</name>
    <name type="common">Avocado</name>
    <dbReference type="NCBI Taxonomy" id="3435"/>
    <lineage>
        <taxon>Eukaryota</taxon>
        <taxon>Viridiplantae</taxon>
        <taxon>Streptophyta</taxon>
        <taxon>Embryophyta</taxon>
        <taxon>Tracheophyta</taxon>
        <taxon>Spermatophyta</taxon>
        <taxon>Magnoliopsida</taxon>
        <taxon>Magnoliidae</taxon>
        <taxon>Laurales</taxon>
        <taxon>Lauraceae</taxon>
        <taxon>Persea</taxon>
    </lineage>
</organism>
<keyword evidence="2" id="KW-1185">Reference proteome</keyword>
<accession>A0ACC2KWV6</accession>
<reference evidence="1 2" key="1">
    <citation type="journal article" date="2022" name="Hortic Res">
        <title>A haplotype resolved chromosomal level avocado genome allows analysis of novel avocado genes.</title>
        <authorList>
            <person name="Nath O."/>
            <person name="Fletcher S.J."/>
            <person name="Hayward A."/>
            <person name="Shaw L.M."/>
            <person name="Masouleh A.K."/>
            <person name="Furtado A."/>
            <person name="Henry R.J."/>
            <person name="Mitter N."/>
        </authorList>
    </citation>
    <scope>NUCLEOTIDE SEQUENCE [LARGE SCALE GENOMIC DNA]</scope>
    <source>
        <strain evidence="2">cv. Hass</strain>
    </source>
</reference>
<proteinExistence type="predicted"/>